<dbReference type="EMBL" id="LNQE01001056">
    <property type="protein sequence ID" value="KUG21526.1"/>
    <property type="molecule type" value="Genomic_DNA"/>
</dbReference>
<dbReference type="AntiFam" id="ANF00168">
    <property type="entry name" value="Shadow ORF (opposite smc)"/>
</dbReference>
<dbReference type="AntiFam" id="ANF00091">
    <property type="entry name" value="Shadow ORF (opposite smc)"/>
</dbReference>
<comment type="caution">
    <text evidence="1">The sequence shown here is derived from an EMBL/GenBank/DDBJ whole genome shotgun (WGS) entry which is preliminary data.</text>
</comment>
<dbReference type="AlphaFoldDB" id="A0A0W8FKS0"/>
<accession>A0A0W8FKS0</accession>
<protein>
    <submittedName>
        <fullName evidence="1">Uncharacterized protein</fullName>
    </submittedName>
</protein>
<evidence type="ECO:0000313" key="1">
    <source>
        <dbReference type="EMBL" id="KUG21526.1"/>
    </source>
</evidence>
<reference evidence="1" key="1">
    <citation type="journal article" date="2015" name="Proc. Natl. Acad. Sci. U.S.A.">
        <title>Networks of energetic and metabolic interactions define dynamics in microbial communities.</title>
        <authorList>
            <person name="Embree M."/>
            <person name="Liu J.K."/>
            <person name="Al-Bassam M.M."/>
            <person name="Zengler K."/>
        </authorList>
    </citation>
    <scope>NUCLEOTIDE SEQUENCE</scope>
</reference>
<name>A0A0W8FKS0_9ZZZZ</name>
<organism evidence="1">
    <name type="scientific">hydrocarbon metagenome</name>
    <dbReference type="NCBI Taxonomy" id="938273"/>
    <lineage>
        <taxon>unclassified sequences</taxon>
        <taxon>metagenomes</taxon>
        <taxon>ecological metagenomes</taxon>
    </lineage>
</organism>
<gene>
    <name evidence="1" type="ORF">ASZ90_008746</name>
</gene>
<proteinExistence type="predicted"/>
<sequence length="211" mass="24192">MLFYVFILFRSFGLTGNSIELRFYFLNDIVQPQYVLFCRLHFTDRGFLTTFVFGYTGGILYEQSSIFRFGFNQILHMSLFNQRICSGANTCAHKKFFNIKKAAGNLIEIVFMFPLTNNFTGNRYFTQLGISPRKTLTVGNQSHGNFRYTYRRGILTAVENNVIHLCPAQRFDSLFTHYPANCVNDIGFSATVGPDNPCNSVVKIKDNFIAK</sequence>